<dbReference type="Proteomes" id="UP000027195">
    <property type="component" value="Unassembled WGS sequence"/>
</dbReference>
<dbReference type="AlphaFoldDB" id="A0A067MB05"/>
<dbReference type="HOGENOM" id="CLU_2757449_0_0_1"/>
<dbReference type="InParanoid" id="A0A067MB05"/>
<name>A0A067MB05_BOTB1</name>
<organism evidence="1 2">
    <name type="scientific">Botryobasidium botryosum (strain FD-172 SS1)</name>
    <dbReference type="NCBI Taxonomy" id="930990"/>
    <lineage>
        <taxon>Eukaryota</taxon>
        <taxon>Fungi</taxon>
        <taxon>Dikarya</taxon>
        <taxon>Basidiomycota</taxon>
        <taxon>Agaricomycotina</taxon>
        <taxon>Agaricomycetes</taxon>
        <taxon>Cantharellales</taxon>
        <taxon>Botryobasidiaceae</taxon>
        <taxon>Botryobasidium</taxon>
    </lineage>
</organism>
<keyword evidence="2" id="KW-1185">Reference proteome</keyword>
<dbReference type="EMBL" id="KL198047">
    <property type="protein sequence ID" value="KDQ12938.1"/>
    <property type="molecule type" value="Genomic_DNA"/>
</dbReference>
<evidence type="ECO:0000313" key="1">
    <source>
        <dbReference type="EMBL" id="KDQ12938.1"/>
    </source>
</evidence>
<accession>A0A067MB05</accession>
<evidence type="ECO:0000313" key="2">
    <source>
        <dbReference type="Proteomes" id="UP000027195"/>
    </source>
</evidence>
<protein>
    <submittedName>
        <fullName evidence="1">Uncharacterized protein</fullName>
    </submittedName>
</protein>
<gene>
    <name evidence="1" type="ORF">BOTBODRAFT_56467</name>
</gene>
<sequence>MPTTSGMINQLLDKAHHVNVDCPNSLDLSNRSVFATGTKLSRADRPSGDRLPCVRSNSALKLIYFFSGQT</sequence>
<proteinExistence type="predicted"/>
<reference evidence="2" key="1">
    <citation type="journal article" date="2014" name="Proc. Natl. Acad. Sci. U.S.A.">
        <title>Extensive sampling of basidiomycete genomes demonstrates inadequacy of the white-rot/brown-rot paradigm for wood decay fungi.</title>
        <authorList>
            <person name="Riley R."/>
            <person name="Salamov A.A."/>
            <person name="Brown D.W."/>
            <person name="Nagy L.G."/>
            <person name="Floudas D."/>
            <person name="Held B.W."/>
            <person name="Levasseur A."/>
            <person name="Lombard V."/>
            <person name="Morin E."/>
            <person name="Otillar R."/>
            <person name="Lindquist E.A."/>
            <person name="Sun H."/>
            <person name="LaButti K.M."/>
            <person name="Schmutz J."/>
            <person name="Jabbour D."/>
            <person name="Luo H."/>
            <person name="Baker S.E."/>
            <person name="Pisabarro A.G."/>
            <person name="Walton J.D."/>
            <person name="Blanchette R.A."/>
            <person name="Henrissat B."/>
            <person name="Martin F."/>
            <person name="Cullen D."/>
            <person name="Hibbett D.S."/>
            <person name="Grigoriev I.V."/>
        </authorList>
    </citation>
    <scope>NUCLEOTIDE SEQUENCE [LARGE SCALE GENOMIC DNA]</scope>
    <source>
        <strain evidence="2">FD-172 SS1</strain>
    </source>
</reference>